<dbReference type="OrthoDB" id="1750790at2759"/>
<dbReference type="InterPro" id="IPR025836">
    <property type="entry name" value="Zn_knuckle_CX2CX4HX4C"/>
</dbReference>
<organism evidence="4 5">
    <name type="scientific">Acer yangbiense</name>
    <dbReference type="NCBI Taxonomy" id="1000413"/>
    <lineage>
        <taxon>Eukaryota</taxon>
        <taxon>Viridiplantae</taxon>
        <taxon>Streptophyta</taxon>
        <taxon>Embryophyta</taxon>
        <taxon>Tracheophyta</taxon>
        <taxon>Spermatophyta</taxon>
        <taxon>Magnoliopsida</taxon>
        <taxon>eudicotyledons</taxon>
        <taxon>Gunneridae</taxon>
        <taxon>Pentapetalae</taxon>
        <taxon>rosids</taxon>
        <taxon>malvids</taxon>
        <taxon>Sapindales</taxon>
        <taxon>Sapindaceae</taxon>
        <taxon>Hippocastanoideae</taxon>
        <taxon>Acereae</taxon>
        <taxon>Acer</taxon>
    </lineage>
</organism>
<name>A0A5C7HU68_9ROSI</name>
<feature type="region of interest" description="Disordered" evidence="2">
    <location>
        <begin position="145"/>
        <end position="164"/>
    </location>
</feature>
<evidence type="ECO:0000313" key="4">
    <source>
        <dbReference type="EMBL" id="TXG60344.1"/>
    </source>
</evidence>
<reference evidence="5" key="1">
    <citation type="journal article" date="2019" name="Gigascience">
        <title>De novo genome assembly of the endangered Acer yangbiense, a plant species with extremely small populations endemic to Yunnan Province, China.</title>
        <authorList>
            <person name="Yang J."/>
            <person name="Wariss H.M."/>
            <person name="Tao L."/>
            <person name="Zhang R."/>
            <person name="Yun Q."/>
            <person name="Hollingsworth P."/>
            <person name="Dao Z."/>
            <person name="Luo G."/>
            <person name="Guo H."/>
            <person name="Ma Y."/>
            <person name="Sun W."/>
        </authorList>
    </citation>
    <scope>NUCLEOTIDE SEQUENCE [LARGE SCALE GENOMIC DNA]</scope>
    <source>
        <strain evidence="5">cv. Malutang</strain>
    </source>
</reference>
<protein>
    <recommendedName>
        <fullName evidence="3">CCHC-type domain-containing protein</fullName>
    </recommendedName>
</protein>
<dbReference type="InterPro" id="IPR040256">
    <property type="entry name" value="At4g02000-like"/>
</dbReference>
<dbReference type="PANTHER" id="PTHR31286">
    <property type="entry name" value="GLYCINE-RICH CELL WALL STRUCTURAL PROTEIN 1.8-LIKE"/>
    <property type="match status" value="1"/>
</dbReference>
<dbReference type="InterPro" id="IPR001878">
    <property type="entry name" value="Znf_CCHC"/>
</dbReference>
<dbReference type="InterPro" id="IPR036875">
    <property type="entry name" value="Znf_CCHC_sf"/>
</dbReference>
<evidence type="ECO:0000256" key="1">
    <source>
        <dbReference type="PROSITE-ProRule" id="PRU00047"/>
    </source>
</evidence>
<proteinExistence type="predicted"/>
<sequence length="164" mass="18559">MSMADSEISKLYENLSLVDEDEVVLDMAEEAKSDGVEDVDRCLVGKVLPGKKGKFMRVKVRIDISKALKRWLKLRLGKLEEVTMMNLKYERLPEFCFACGKIGHCIKECQDPEAKKAALEGSQNKFGSWLKAMIPDRSKTRLGSYYNGSSSDRTRSLEVARESK</sequence>
<keyword evidence="1" id="KW-0863">Zinc-finger</keyword>
<evidence type="ECO:0000313" key="5">
    <source>
        <dbReference type="Proteomes" id="UP000323000"/>
    </source>
</evidence>
<accession>A0A5C7HU68</accession>
<gene>
    <name evidence="4" type="ORF">EZV62_014917</name>
</gene>
<dbReference type="GO" id="GO:0003676">
    <property type="term" value="F:nucleic acid binding"/>
    <property type="evidence" value="ECO:0007669"/>
    <property type="project" value="InterPro"/>
</dbReference>
<dbReference type="AlphaFoldDB" id="A0A5C7HU68"/>
<dbReference type="GO" id="GO:0008270">
    <property type="term" value="F:zinc ion binding"/>
    <property type="evidence" value="ECO:0007669"/>
    <property type="project" value="UniProtKB-KW"/>
</dbReference>
<comment type="caution">
    <text evidence="4">The sequence shown here is derived from an EMBL/GenBank/DDBJ whole genome shotgun (WGS) entry which is preliminary data.</text>
</comment>
<keyword evidence="1" id="KW-0862">Zinc</keyword>
<feature type="compositionally biased region" description="Basic and acidic residues" evidence="2">
    <location>
        <begin position="152"/>
        <end position="164"/>
    </location>
</feature>
<evidence type="ECO:0000256" key="2">
    <source>
        <dbReference type="SAM" id="MobiDB-lite"/>
    </source>
</evidence>
<dbReference type="SUPFAM" id="SSF57756">
    <property type="entry name" value="Retrovirus zinc finger-like domains"/>
    <property type="match status" value="1"/>
</dbReference>
<dbReference type="Pfam" id="PF14392">
    <property type="entry name" value="zf-CCHC_4"/>
    <property type="match status" value="1"/>
</dbReference>
<dbReference type="EMBL" id="VAHF01000006">
    <property type="protein sequence ID" value="TXG60344.1"/>
    <property type="molecule type" value="Genomic_DNA"/>
</dbReference>
<keyword evidence="1" id="KW-0479">Metal-binding</keyword>
<feature type="domain" description="CCHC-type" evidence="3">
    <location>
        <begin position="96"/>
        <end position="111"/>
    </location>
</feature>
<keyword evidence="5" id="KW-1185">Reference proteome</keyword>
<dbReference type="PROSITE" id="PS50158">
    <property type="entry name" value="ZF_CCHC"/>
    <property type="match status" value="1"/>
</dbReference>
<dbReference type="Proteomes" id="UP000323000">
    <property type="component" value="Chromosome 6"/>
</dbReference>
<dbReference type="PANTHER" id="PTHR31286:SF167">
    <property type="entry name" value="OS09G0268800 PROTEIN"/>
    <property type="match status" value="1"/>
</dbReference>
<evidence type="ECO:0000259" key="3">
    <source>
        <dbReference type="PROSITE" id="PS50158"/>
    </source>
</evidence>